<name>A0AA46A4J3_9RHOB</name>
<evidence type="ECO:0000313" key="9">
    <source>
        <dbReference type="Proteomes" id="UP001215549"/>
    </source>
</evidence>
<keyword evidence="4" id="KW-0732">Signal</keyword>
<keyword evidence="9" id="KW-1185">Reference proteome</keyword>
<feature type="domain" description="MurNAc-LAA" evidence="5">
    <location>
        <begin position="237"/>
        <end position="392"/>
    </location>
</feature>
<dbReference type="RefSeq" id="WP_076523290.1">
    <property type="nucleotide sequence ID" value="NZ_CP067140.1"/>
</dbReference>
<evidence type="ECO:0000313" key="8">
    <source>
        <dbReference type="Proteomes" id="UP000186216"/>
    </source>
</evidence>
<dbReference type="InterPro" id="IPR002508">
    <property type="entry name" value="MurNAc-LAA_cat"/>
</dbReference>
<proteinExistence type="predicted"/>
<gene>
    <name evidence="7" type="ORF">JHX88_13015</name>
    <name evidence="6" type="ORF">SAMN05421772_102195</name>
</gene>
<dbReference type="AlphaFoldDB" id="A0AA46A4J3"/>
<organism evidence="6 8">
    <name type="scientific">Paracoccus saliphilus</name>
    <dbReference type="NCBI Taxonomy" id="405559"/>
    <lineage>
        <taxon>Bacteria</taxon>
        <taxon>Pseudomonadati</taxon>
        <taxon>Pseudomonadota</taxon>
        <taxon>Alphaproteobacteria</taxon>
        <taxon>Rhodobacterales</taxon>
        <taxon>Paracoccaceae</taxon>
        <taxon>Paracoccus</taxon>
    </lineage>
</organism>
<feature type="chain" id="PRO_5041423161" description="N-acetylmuramoyl-L-alanine amidase" evidence="4">
    <location>
        <begin position="24"/>
        <end position="407"/>
    </location>
</feature>
<dbReference type="Gene3D" id="2.60.40.3500">
    <property type="match status" value="1"/>
</dbReference>
<evidence type="ECO:0000256" key="4">
    <source>
        <dbReference type="SAM" id="SignalP"/>
    </source>
</evidence>
<dbReference type="SMART" id="SM00646">
    <property type="entry name" value="Ami_3"/>
    <property type="match status" value="1"/>
</dbReference>
<dbReference type="PANTHER" id="PTHR30404">
    <property type="entry name" value="N-ACETYLMURAMOYL-L-ALANINE AMIDASE"/>
    <property type="match status" value="1"/>
</dbReference>
<reference evidence="7 9" key="2">
    <citation type="submission" date="2021-01" db="EMBL/GenBank/DDBJ databases">
        <title>Biogeographic distribution of Paracoccus.</title>
        <authorList>
            <person name="Hollensteiner J."/>
            <person name="Leineberger J."/>
            <person name="Brinkhoff T."/>
            <person name="Daniel R."/>
        </authorList>
    </citation>
    <scope>NUCLEOTIDE SEQUENCE [LARGE SCALE GENOMIC DNA]</scope>
    <source>
        <strain evidence="7 9">DSM 18447</strain>
    </source>
</reference>
<dbReference type="PANTHER" id="PTHR30404:SF0">
    <property type="entry name" value="N-ACETYLMURAMOYL-L-ALANINE AMIDASE AMIC"/>
    <property type="match status" value="1"/>
</dbReference>
<reference evidence="6 8" key="1">
    <citation type="submission" date="2017-01" db="EMBL/GenBank/DDBJ databases">
        <authorList>
            <person name="Varghese N."/>
            <person name="Submissions S."/>
        </authorList>
    </citation>
    <scope>NUCLEOTIDE SEQUENCE [LARGE SCALE GENOMIC DNA]</scope>
    <source>
        <strain evidence="6 8">DSM 18447</strain>
    </source>
</reference>
<dbReference type="EC" id="3.5.1.28" evidence="2"/>
<evidence type="ECO:0000256" key="3">
    <source>
        <dbReference type="ARBA" id="ARBA00022801"/>
    </source>
</evidence>
<dbReference type="GO" id="GO:0008745">
    <property type="term" value="F:N-acetylmuramoyl-L-alanine amidase activity"/>
    <property type="evidence" value="ECO:0007669"/>
    <property type="project" value="UniProtKB-EC"/>
</dbReference>
<evidence type="ECO:0000313" key="7">
    <source>
        <dbReference type="EMBL" id="WCR01840.1"/>
    </source>
</evidence>
<dbReference type="Proteomes" id="UP001215549">
    <property type="component" value="Chromosome"/>
</dbReference>
<dbReference type="GO" id="GO:0009253">
    <property type="term" value="P:peptidoglycan catabolic process"/>
    <property type="evidence" value="ECO:0007669"/>
    <property type="project" value="InterPro"/>
</dbReference>
<keyword evidence="3" id="KW-0378">Hydrolase</keyword>
<dbReference type="GO" id="GO:0030288">
    <property type="term" value="C:outer membrane-bounded periplasmic space"/>
    <property type="evidence" value="ECO:0007669"/>
    <property type="project" value="TreeGrafter"/>
</dbReference>
<protein>
    <recommendedName>
        <fullName evidence="2">N-acetylmuramoyl-L-alanine amidase</fullName>
        <ecNumber evidence="2">3.5.1.28</ecNumber>
    </recommendedName>
</protein>
<dbReference type="Pfam" id="PF01520">
    <property type="entry name" value="Amidase_3"/>
    <property type="match status" value="1"/>
</dbReference>
<evidence type="ECO:0000259" key="5">
    <source>
        <dbReference type="SMART" id="SM00646"/>
    </source>
</evidence>
<dbReference type="InterPro" id="IPR050695">
    <property type="entry name" value="N-acetylmuramoyl_amidase_3"/>
</dbReference>
<dbReference type="EMBL" id="FTOU01000002">
    <property type="protein sequence ID" value="SIS64049.1"/>
    <property type="molecule type" value="Genomic_DNA"/>
</dbReference>
<evidence type="ECO:0000256" key="2">
    <source>
        <dbReference type="ARBA" id="ARBA00011901"/>
    </source>
</evidence>
<dbReference type="CDD" id="cd02696">
    <property type="entry name" value="MurNAc-LAA"/>
    <property type="match status" value="1"/>
</dbReference>
<accession>A0AA46A4J3</accession>
<feature type="signal peptide" evidence="4">
    <location>
        <begin position="1"/>
        <end position="23"/>
    </location>
</feature>
<dbReference type="SUPFAM" id="SSF53187">
    <property type="entry name" value="Zn-dependent exopeptidases"/>
    <property type="match status" value="1"/>
</dbReference>
<evidence type="ECO:0000256" key="1">
    <source>
        <dbReference type="ARBA" id="ARBA00001561"/>
    </source>
</evidence>
<dbReference type="Proteomes" id="UP000186216">
    <property type="component" value="Unassembled WGS sequence"/>
</dbReference>
<sequence length="407" mass="44365">MNYALPRWLLICLLLLISSVASAQEAARLNVGASSLTADEKGWGWGREPVLELKLVLSKAVPYRAVVVGDPVRLIVDLKSADFTGLRTEDLFGHDAVPAIRWGGLRRGWSRIVLELPGPYRITSAGQRTKAPQPVIRIALEPVSDDEFAPLPSATAALRNLPAPAELPEPAAQPEGLTVVLDPGHGGFDPGAQAGGETEADVVLGFAKELRTALEAQGITVRMTRENDSFVRLEKRMTLARDAGADLFLSLHADALPSGQAAGATIFVWNPKSNGRAAEQLATRHDRKDLLSGIDLTGKDDRLASVMMDFARTDTQPRSENFARFLTSRMALQGIGLHNRPVQGAAFSVLKSPDIPSALLELGFITDERDRANLTDPQWRARMVRVLVEAITGWARDEQFRETNLRH</sequence>
<dbReference type="EMBL" id="CP067140">
    <property type="protein sequence ID" value="WCR01840.1"/>
    <property type="molecule type" value="Genomic_DNA"/>
</dbReference>
<dbReference type="Gene3D" id="3.40.630.40">
    <property type="entry name" value="Zn-dependent exopeptidases"/>
    <property type="match status" value="1"/>
</dbReference>
<evidence type="ECO:0000313" key="6">
    <source>
        <dbReference type="EMBL" id="SIS64049.1"/>
    </source>
</evidence>
<comment type="catalytic activity">
    <reaction evidence="1">
        <text>Hydrolyzes the link between N-acetylmuramoyl residues and L-amino acid residues in certain cell-wall glycopeptides.</text>
        <dbReference type="EC" id="3.5.1.28"/>
    </reaction>
</comment>